<dbReference type="EMBL" id="JAQQAF010000006">
    <property type="protein sequence ID" value="KAJ8479462.1"/>
    <property type="molecule type" value="Genomic_DNA"/>
</dbReference>
<protein>
    <submittedName>
        <fullName evidence="1">Uncharacterized protein</fullName>
    </submittedName>
</protein>
<dbReference type="AlphaFoldDB" id="A0AAV8QSD3"/>
<accession>A0AAV8QSD3</accession>
<dbReference type="Proteomes" id="UP001222027">
    <property type="component" value="Unassembled WGS sequence"/>
</dbReference>
<name>A0AAV8QSD3_ENSVE</name>
<organism evidence="1 2">
    <name type="scientific">Ensete ventricosum</name>
    <name type="common">Abyssinian banana</name>
    <name type="synonym">Musa ensete</name>
    <dbReference type="NCBI Taxonomy" id="4639"/>
    <lineage>
        <taxon>Eukaryota</taxon>
        <taxon>Viridiplantae</taxon>
        <taxon>Streptophyta</taxon>
        <taxon>Embryophyta</taxon>
        <taxon>Tracheophyta</taxon>
        <taxon>Spermatophyta</taxon>
        <taxon>Magnoliopsida</taxon>
        <taxon>Liliopsida</taxon>
        <taxon>Zingiberales</taxon>
        <taxon>Musaceae</taxon>
        <taxon>Ensete</taxon>
    </lineage>
</organism>
<evidence type="ECO:0000313" key="1">
    <source>
        <dbReference type="EMBL" id="KAJ8479462.1"/>
    </source>
</evidence>
<evidence type="ECO:0000313" key="2">
    <source>
        <dbReference type="Proteomes" id="UP001222027"/>
    </source>
</evidence>
<sequence length="266" mass="28741">MLAPVAAGDKATAEEEPRLLGILVQGVNVAEGVFSVLPFVRQTELFARLINHPLVGFLDPKYCSNDVVELLISLELSMLLSARPLARTGLGLALTDLDATVTIAIPIAVPVPLPVVVASVVGDGAAEGHRTMGRVGSLIVVLVLVEEIEGSLATTSSRRRRSALDMKTSLASTADDSFRRSRSSTERFIAVVYTGEEEEVMGFRLRRRRGKNSLLSCLVGIYEIGSGTTVTVRRRRIPSRNSTCGHKPVLNRVGFEPDMVHTTTNH</sequence>
<reference evidence="1 2" key="1">
    <citation type="submission" date="2022-12" db="EMBL/GenBank/DDBJ databases">
        <title>Chromosome-scale assembly of the Ensete ventricosum genome.</title>
        <authorList>
            <person name="Dussert Y."/>
            <person name="Stocks J."/>
            <person name="Wendawek A."/>
            <person name="Woldeyes F."/>
            <person name="Nichols R.A."/>
            <person name="Borrell J.S."/>
        </authorList>
    </citation>
    <scope>NUCLEOTIDE SEQUENCE [LARGE SCALE GENOMIC DNA]</scope>
    <source>
        <strain evidence="2">cv. Maze</strain>
        <tissue evidence="1">Seeds</tissue>
    </source>
</reference>
<proteinExistence type="predicted"/>
<gene>
    <name evidence="1" type="ORF">OPV22_023189</name>
</gene>
<keyword evidence="2" id="KW-1185">Reference proteome</keyword>
<comment type="caution">
    <text evidence="1">The sequence shown here is derived from an EMBL/GenBank/DDBJ whole genome shotgun (WGS) entry which is preliminary data.</text>
</comment>